<feature type="signal peptide" evidence="1">
    <location>
        <begin position="1"/>
        <end position="20"/>
    </location>
</feature>
<dbReference type="RefSeq" id="WP_345210339.1">
    <property type="nucleotide sequence ID" value="NZ_BAABFT010000003.1"/>
</dbReference>
<dbReference type="EMBL" id="BAABFT010000003">
    <property type="protein sequence ID" value="GAA4317002.1"/>
    <property type="molecule type" value="Genomic_DNA"/>
</dbReference>
<organism evidence="2 3">
    <name type="scientific">Mucilaginibacter gynuensis</name>
    <dbReference type="NCBI Taxonomy" id="1302236"/>
    <lineage>
        <taxon>Bacteria</taxon>
        <taxon>Pseudomonadati</taxon>
        <taxon>Bacteroidota</taxon>
        <taxon>Sphingobacteriia</taxon>
        <taxon>Sphingobacteriales</taxon>
        <taxon>Sphingobacteriaceae</taxon>
        <taxon>Mucilaginibacter</taxon>
    </lineage>
</organism>
<keyword evidence="3" id="KW-1185">Reference proteome</keyword>
<name>A0ABP8G3Y3_9SPHI</name>
<evidence type="ECO:0000313" key="2">
    <source>
        <dbReference type="EMBL" id="GAA4317002.1"/>
    </source>
</evidence>
<dbReference type="Proteomes" id="UP001500582">
    <property type="component" value="Unassembled WGS sequence"/>
</dbReference>
<sequence length="413" mass="45411">MKKIFILLVIIAAWSNQLLAQGTPIDTTINLDVLKSPASPAFNMLGLSPSDVERPTDVNAFALSLQNSTKNFTTLPNSYAVEIAPVYIVKKSLISLDKFNSTKFGDVFLQSLVLSIGYTHVGPEGMEDVDSLRQSKMGIGIRFAIVRPKFSAKTSQTYNDLIAQQKVLLKDYLKIKGENPDAKELQLTKDSIKALFTTPMDAEKRKSELERLNLKRAALVESINEAGNTLLADREAFNTVKKIASDFKIERTGAFLDFSAGMVLDFPYDRFSNSTVSKAGAWLTGGYEGGNNGLSIMGINRFLFQPDKVFADDNNVLATKNISTYDAGLRLLYNGLAGRFVLSTEAIYRSVISKSTIDPSWRLVFNTEYDIGTNKKITFAFGRNFDGTTTKGGNLVAALNFISSFGSARKISN</sequence>
<keyword evidence="1" id="KW-0732">Signal</keyword>
<gene>
    <name evidence="2" type="ORF">GCM10023149_14340</name>
</gene>
<evidence type="ECO:0000313" key="3">
    <source>
        <dbReference type="Proteomes" id="UP001500582"/>
    </source>
</evidence>
<feature type="chain" id="PRO_5046887383" evidence="1">
    <location>
        <begin position="21"/>
        <end position="413"/>
    </location>
</feature>
<protein>
    <submittedName>
        <fullName evidence="2">Uncharacterized protein</fullName>
    </submittedName>
</protein>
<comment type="caution">
    <text evidence="2">The sequence shown here is derived from an EMBL/GenBank/DDBJ whole genome shotgun (WGS) entry which is preliminary data.</text>
</comment>
<reference evidence="3" key="1">
    <citation type="journal article" date="2019" name="Int. J. Syst. Evol. Microbiol.">
        <title>The Global Catalogue of Microorganisms (GCM) 10K type strain sequencing project: providing services to taxonomists for standard genome sequencing and annotation.</title>
        <authorList>
            <consortium name="The Broad Institute Genomics Platform"/>
            <consortium name="The Broad Institute Genome Sequencing Center for Infectious Disease"/>
            <person name="Wu L."/>
            <person name="Ma J."/>
        </authorList>
    </citation>
    <scope>NUCLEOTIDE SEQUENCE [LARGE SCALE GENOMIC DNA]</scope>
    <source>
        <strain evidence="3">JCM 17705</strain>
    </source>
</reference>
<proteinExistence type="predicted"/>
<accession>A0ABP8G3Y3</accession>
<evidence type="ECO:0000256" key="1">
    <source>
        <dbReference type="SAM" id="SignalP"/>
    </source>
</evidence>